<evidence type="ECO:0000259" key="11">
    <source>
        <dbReference type="Pfam" id="PF00905"/>
    </source>
</evidence>
<evidence type="ECO:0000259" key="12">
    <source>
        <dbReference type="Pfam" id="PF03717"/>
    </source>
</evidence>
<evidence type="ECO:0000256" key="6">
    <source>
        <dbReference type="ARBA" id="ARBA00022960"/>
    </source>
</evidence>
<dbReference type="RefSeq" id="WP_212694015.1">
    <property type="nucleotide sequence ID" value="NZ_CP058649.1"/>
</dbReference>
<dbReference type="PANTHER" id="PTHR30627">
    <property type="entry name" value="PEPTIDOGLYCAN D,D-TRANSPEPTIDASE"/>
    <property type="match status" value="1"/>
</dbReference>
<dbReference type="Gene3D" id="3.40.710.10">
    <property type="entry name" value="DD-peptidase/beta-lactamase superfamily"/>
    <property type="match status" value="1"/>
</dbReference>
<feature type="domain" description="Penicillin-binding protein dimerisation" evidence="12">
    <location>
        <begin position="60"/>
        <end position="303"/>
    </location>
</feature>
<dbReference type="GO" id="GO:0005886">
    <property type="term" value="C:plasma membrane"/>
    <property type="evidence" value="ECO:0007669"/>
    <property type="project" value="UniProtKB-SubCell"/>
</dbReference>
<feature type="domain" description="Penicillin-binding protein transpeptidase" evidence="11">
    <location>
        <begin position="589"/>
        <end position="914"/>
    </location>
</feature>
<gene>
    <name evidence="13" type="ORF">HZI73_14020</name>
</gene>
<dbReference type="InterPro" id="IPR005311">
    <property type="entry name" value="PBP_dimer"/>
</dbReference>
<evidence type="ECO:0000256" key="7">
    <source>
        <dbReference type="ARBA" id="ARBA00022984"/>
    </source>
</evidence>
<evidence type="ECO:0000313" key="14">
    <source>
        <dbReference type="Proteomes" id="UP000683246"/>
    </source>
</evidence>
<dbReference type="SUPFAM" id="SSF56519">
    <property type="entry name" value="Penicillin binding protein dimerisation domain"/>
    <property type="match status" value="1"/>
</dbReference>
<keyword evidence="7" id="KW-0573">Peptidoglycan synthesis</keyword>
<dbReference type="Gene3D" id="1.10.10.1230">
    <property type="entry name" value="Penicillin-binding protein, N-terminal non-catalytic domain, head sub-domain"/>
    <property type="match status" value="1"/>
</dbReference>
<comment type="subcellular location">
    <subcellularLocation>
        <location evidence="2">Cell membrane</location>
    </subcellularLocation>
    <subcellularLocation>
        <location evidence="1">Membrane</location>
        <topology evidence="1">Single-pass membrane protein</topology>
    </subcellularLocation>
</comment>
<evidence type="ECO:0008006" key="15">
    <source>
        <dbReference type="Google" id="ProtNLM"/>
    </source>
</evidence>
<name>A0A8J8SH04_9FIRM</name>
<evidence type="ECO:0000313" key="13">
    <source>
        <dbReference type="EMBL" id="QUI23335.1"/>
    </source>
</evidence>
<dbReference type="PANTHER" id="PTHR30627:SF2">
    <property type="entry name" value="PEPTIDOGLYCAN D,D-TRANSPEPTIDASE MRDA"/>
    <property type="match status" value="1"/>
</dbReference>
<reference evidence="13" key="1">
    <citation type="submission" date="2020-07" db="EMBL/GenBank/DDBJ databases">
        <title>Vallitalea pronyensis genome.</title>
        <authorList>
            <person name="Postec A."/>
        </authorList>
    </citation>
    <scope>NUCLEOTIDE SEQUENCE</scope>
    <source>
        <strain evidence="13">FatNI3</strain>
    </source>
</reference>
<evidence type="ECO:0000256" key="9">
    <source>
        <dbReference type="ARBA" id="ARBA00023136"/>
    </source>
</evidence>
<dbReference type="SUPFAM" id="SSF56601">
    <property type="entry name" value="beta-lactamase/transpeptidase-like"/>
    <property type="match status" value="1"/>
</dbReference>
<dbReference type="InterPro" id="IPR050515">
    <property type="entry name" value="Beta-lactam/transpept"/>
</dbReference>
<dbReference type="Pfam" id="PF00905">
    <property type="entry name" value="Transpeptidase"/>
    <property type="match status" value="1"/>
</dbReference>
<proteinExistence type="inferred from homology"/>
<dbReference type="InterPro" id="IPR001460">
    <property type="entry name" value="PCN-bd_Tpept"/>
</dbReference>
<dbReference type="Gene3D" id="3.90.1310.10">
    <property type="entry name" value="Penicillin-binding protein 2a (Domain 2)"/>
    <property type="match status" value="1"/>
</dbReference>
<keyword evidence="4" id="KW-1003">Cell membrane</keyword>
<dbReference type="KEGG" id="vpy:HZI73_14020"/>
<keyword evidence="6" id="KW-0133">Cell shape</keyword>
<dbReference type="GO" id="GO:0071972">
    <property type="term" value="F:peptidoglycan L,D-transpeptidase activity"/>
    <property type="evidence" value="ECO:0007669"/>
    <property type="project" value="TreeGrafter"/>
</dbReference>
<keyword evidence="8" id="KW-1133">Transmembrane helix</keyword>
<dbReference type="AlphaFoldDB" id="A0A8J8SH04"/>
<comment type="similarity">
    <text evidence="3">Belongs to the transpeptidase family.</text>
</comment>
<accession>A0A8J8SH04</accession>
<evidence type="ECO:0000256" key="1">
    <source>
        <dbReference type="ARBA" id="ARBA00004167"/>
    </source>
</evidence>
<dbReference type="InterPro" id="IPR036138">
    <property type="entry name" value="PBP_dimer_sf"/>
</dbReference>
<evidence type="ECO:0000256" key="3">
    <source>
        <dbReference type="ARBA" id="ARBA00007171"/>
    </source>
</evidence>
<keyword evidence="9" id="KW-0472">Membrane</keyword>
<sequence>MIRELLKQVWKIMRHRLFLLLVFILLVFWTLINRVFELQIVQGQQLAKDFRISIQKELSIEGTRGNIYDRNGKPLATNKLAYTVMLDDSIVVKDRSKMIHELVSIIIENGNQLEVSFPIVIGEDGALTFSGSNSSIARFKREIFSNQDLSEEEASMTPEETMAYIREEFDIPKENYTDEEALRIMSVKYALFLNWGRKYKPLKISKDISEKTLALINENHDKFPGASIIVEPKRVYNDIPYFSHILGYTKKISAAQLDKLKAHDYNAFDIVGQVGIEKQMELYLRGTDGKQTVEVDSSGRTRNVVDTVEALPGNDIFLTIDREMQIKTYQALEQQIANVVVENLVLREPSNRKKTTILLREIYGEMFTNTVISLDQLEESSEGQHQHKIYAAFVSHYDNLVKAINDRLIGKNNAYSAETDRYLDYIIDNLVKNSILLTRKPVEKEKDGKIVTTEEVREAYTDFKDNKIGIYEFLNDSIKDESISLDMNKKEGESPSNIEIYNYTIDYINSKILNRNAFKRQVLKDMAEDERFSYIDLSMLLIEQGIVNTNETEKNQVLNGRLSPLTFMKQKLSSLELKPSQVAQDPSTGSAVVVDVDTGEVLSMVSYPGYDNNRLVNNFDNNYYYQLLYLDPTEPLIHRATKEKKAPGSIFKMVSAMAGLEEGVITKHTIINDTGVFKKITPHVSCWIYRKYGHGHGDENVAEALRDSCNFFFNEVGMRLGTDENGNYISSLGITTLMDYIAQFGLDTKSGIELAEYKPSNPTNDPVRAAMGQERNAYAPIQLARYVTTLANGGTNYEMNIVDKITRHNGTLYEERTPNIATKNEFNPDHLNTIYSGMLMVTSPGGTAASIFKDLPIRVAGKTGTAQQSKLRPDHATFAAFAPYDKPEIAVVVSIPFADTAQNAGKVVKEIIEKYYDINGKTTTTTMDNQLEE</sequence>
<dbReference type="GO" id="GO:0008360">
    <property type="term" value="P:regulation of cell shape"/>
    <property type="evidence" value="ECO:0007669"/>
    <property type="project" value="UniProtKB-KW"/>
</dbReference>
<evidence type="ECO:0000256" key="2">
    <source>
        <dbReference type="ARBA" id="ARBA00004236"/>
    </source>
</evidence>
<dbReference type="GO" id="GO:0009252">
    <property type="term" value="P:peptidoglycan biosynthetic process"/>
    <property type="evidence" value="ECO:0007669"/>
    <property type="project" value="UniProtKB-KW"/>
</dbReference>
<dbReference type="InterPro" id="IPR012338">
    <property type="entry name" value="Beta-lactam/transpept-like"/>
</dbReference>
<evidence type="ECO:0000256" key="8">
    <source>
        <dbReference type="ARBA" id="ARBA00022989"/>
    </source>
</evidence>
<keyword evidence="5" id="KW-0812">Transmembrane</keyword>
<protein>
    <recommendedName>
        <fullName evidence="15">Penicillin-binding protein</fullName>
    </recommendedName>
</protein>
<dbReference type="GO" id="GO:0071555">
    <property type="term" value="P:cell wall organization"/>
    <property type="evidence" value="ECO:0007669"/>
    <property type="project" value="UniProtKB-KW"/>
</dbReference>
<evidence type="ECO:0000256" key="4">
    <source>
        <dbReference type="ARBA" id="ARBA00022475"/>
    </source>
</evidence>
<keyword evidence="10" id="KW-0961">Cell wall biogenesis/degradation</keyword>
<dbReference type="GO" id="GO:0008658">
    <property type="term" value="F:penicillin binding"/>
    <property type="evidence" value="ECO:0007669"/>
    <property type="project" value="InterPro"/>
</dbReference>
<evidence type="ECO:0000256" key="5">
    <source>
        <dbReference type="ARBA" id="ARBA00022692"/>
    </source>
</evidence>
<dbReference type="Pfam" id="PF03717">
    <property type="entry name" value="PBP_dimer"/>
    <property type="match status" value="1"/>
</dbReference>
<dbReference type="EMBL" id="CP058649">
    <property type="protein sequence ID" value="QUI23335.1"/>
    <property type="molecule type" value="Genomic_DNA"/>
</dbReference>
<keyword evidence="14" id="KW-1185">Reference proteome</keyword>
<dbReference type="Proteomes" id="UP000683246">
    <property type="component" value="Chromosome"/>
</dbReference>
<organism evidence="13 14">
    <name type="scientific">Vallitalea pronyensis</name>
    <dbReference type="NCBI Taxonomy" id="1348613"/>
    <lineage>
        <taxon>Bacteria</taxon>
        <taxon>Bacillati</taxon>
        <taxon>Bacillota</taxon>
        <taxon>Clostridia</taxon>
        <taxon>Lachnospirales</taxon>
        <taxon>Vallitaleaceae</taxon>
        <taxon>Vallitalea</taxon>
    </lineage>
</organism>
<evidence type="ECO:0000256" key="10">
    <source>
        <dbReference type="ARBA" id="ARBA00023316"/>
    </source>
</evidence>